<keyword evidence="7" id="KW-1185">Reference proteome</keyword>
<evidence type="ECO:0000313" key="6">
    <source>
        <dbReference type="EMBL" id="PTW63096.1"/>
    </source>
</evidence>
<dbReference type="SUPFAM" id="SSF50324">
    <property type="entry name" value="Inorganic pyrophosphatase"/>
    <property type="match status" value="1"/>
</dbReference>
<dbReference type="InterPro" id="IPR036649">
    <property type="entry name" value="Pyrophosphatase_sf"/>
</dbReference>
<dbReference type="Proteomes" id="UP000244081">
    <property type="component" value="Unassembled WGS sequence"/>
</dbReference>
<sequence length="600" mass="66495">MMEHAFSIGDRAPDIFEMVIEIPKTRAMSRKLEVDLADGTLLNAGEIDPPVPIHWHYGAIPQTFSDEGEALDVLLVLDDSDRAPAEQVRVRPIGVFIAIDGWETNDDKVIAVPDTREHAHIREIGDLPPIETGDGQAMPLAAAVNAFLARYRPGDEIVFDGWGNSRDACRIIRLGMNKYRCAPLARNRSDAHTFPLYQHIFIPPPPRYYGPTHYLEDLAPVNALFRREPCHPGYGHIVSGAELKRVLRDAGLVIGRSRLRGHDRERLVAERLRMADLLIRYGAKVFTASNDGDWLKQARAHGVVTAHVDHEDYEVENVAGISAMDLRTIQYQRADGTHVAIVEHGVDRSALKDRLVRIGVAKADEACRVFNVPDRLIPWEVPGRVTSLTQLTNWVDYGFNIWPDRHNRPHLVIGEAVAEIARACGRSGELDSFMETCTAEFEGVHMLKLAPGQPYGAPTNSIDVGTAIISNSSLAWESRDAMEAILQRPVDNSIVVEEDVPGLRCAVFPIDKSAYSILLEGDPLHHASVDRTCIDPLDPMDSFFDVHGSEHENLAARVRARREAMGEGVFAQNAVTVRRRPPILRARPVDGDGGGGGERH</sequence>
<dbReference type="GO" id="GO:0000287">
    <property type="term" value="F:magnesium ion binding"/>
    <property type="evidence" value="ECO:0007669"/>
    <property type="project" value="InterPro"/>
</dbReference>
<evidence type="ECO:0000256" key="3">
    <source>
        <dbReference type="ARBA" id="ARBA00022723"/>
    </source>
</evidence>
<keyword evidence="4" id="KW-0378">Hydrolase</keyword>
<dbReference type="AlphaFoldDB" id="A0A2T5VH85"/>
<accession>A0A2T5VH85</accession>
<proteinExistence type="predicted"/>
<evidence type="ECO:0000256" key="2">
    <source>
        <dbReference type="ARBA" id="ARBA00012146"/>
    </source>
</evidence>
<dbReference type="InterPro" id="IPR008162">
    <property type="entry name" value="Pyrophosphatase"/>
</dbReference>
<dbReference type="EMBL" id="QAYG01000001">
    <property type="protein sequence ID" value="PTW63096.1"/>
    <property type="molecule type" value="Genomic_DNA"/>
</dbReference>
<evidence type="ECO:0000256" key="1">
    <source>
        <dbReference type="ARBA" id="ARBA00001946"/>
    </source>
</evidence>
<evidence type="ECO:0000313" key="7">
    <source>
        <dbReference type="Proteomes" id="UP000244081"/>
    </source>
</evidence>
<dbReference type="GO" id="GO:0004427">
    <property type="term" value="F:inorganic diphosphate phosphatase activity"/>
    <property type="evidence" value="ECO:0007669"/>
    <property type="project" value="UniProtKB-EC"/>
</dbReference>
<dbReference type="EC" id="3.6.1.1" evidence="2"/>
<reference evidence="6 7" key="1">
    <citation type="submission" date="2018-04" db="EMBL/GenBank/DDBJ databases">
        <title>Genomic Encyclopedia of Archaeal and Bacterial Type Strains, Phase II (KMG-II): from individual species to whole genera.</title>
        <authorList>
            <person name="Goeker M."/>
        </authorList>
    </citation>
    <scope>NUCLEOTIDE SEQUENCE [LARGE SCALE GENOMIC DNA]</scope>
    <source>
        <strain evidence="6 7">DSM 23382</strain>
    </source>
</reference>
<dbReference type="GO" id="GO:0006796">
    <property type="term" value="P:phosphate-containing compound metabolic process"/>
    <property type="evidence" value="ECO:0007669"/>
    <property type="project" value="InterPro"/>
</dbReference>
<protein>
    <recommendedName>
        <fullName evidence="2">inorganic diphosphatase</fullName>
        <ecNumber evidence="2">3.6.1.1</ecNumber>
    </recommendedName>
</protein>
<keyword evidence="3" id="KW-0479">Metal-binding</keyword>
<keyword evidence="5" id="KW-0460">Magnesium</keyword>
<evidence type="ECO:0000256" key="5">
    <source>
        <dbReference type="ARBA" id="ARBA00022842"/>
    </source>
</evidence>
<evidence type="ECO:0000256" key="4">
    <source>
        <dbReference type="ARBA" id="ARBA00022801"/>
    </source>
</evidence>
<dbReference type="Gene3D" id="3.90.80.10">
    <property type="entry name" value="Inorganic pyrophosphatase"/>
    <property type="match status" value="1"/>
</dbReference>
<dbReference type="Pfam" id="PF00719">
    <property type="entry name" value="Pyrophosphatase"/>
    <property type="match status" value="1"/>
</dbReference>
<comment type="caution">
    <text evidence="6">The sequence shown here is derived from an EMBL/GenBank/DDBJ whole genome shotgun (WGS) entry which is preliminary data.</text>
</comment>
<gene>
    <name evidence="6" type="ORF">C8N35_1011146</name>
</gene>
<dbReference type="OrthoDB" id="5187599at2"/>
<name>A0A2T5VH85_9HYPH</name>
<dbReference type="GO" id="GO:0005737">
    <property type="term" value="C:cytoplasm"/>
    <property type="evidence" value="ECO:0007669"/>
    <property type="project" value="InterPro"/>
</dbReference>
<dbReference type="PANTHER" id="PTHR10286">
    <property type="entry name" value="INORGANIC PYROPHOSPHATASE"/>
    <property type="match status" value="1"/>
</dbReference>
<comment type="cofactor">
    <cofactor evidence="1">
        <name>Mg(2+)</name>
        <dbReference type="ChEBI" id="CHEBI:18420"/>
    </cofactor>
</comment>
<organism evidence="6 7">
    <name type="scientific">Breoghania corrubedonensis</name>
    <dbReference type="NCBI Taxonomy" id="665038"/>
    <lineage>
        <taxon>Bacteria</taxon>
        <taxon>Pseudomonadati</taxon>
        <taxon>Pseudomonadota</taxon>
        <taxon>Alphaproteobacteria</taxon>
        <taxon>Hyphomicrobiales</taxon>
        <taxon>Stappiaceae</taxon>
        <taxon>Breoghania</taxon>
    </lineage>
</organism>